<keyword evidence="2" id="KW-0812">Transmembrane</keyword>
<evidence type="ECO:0000313" key="4">
    <source>
        <dbReference type="Proteomes" id="UP000003448"/>
    </source>
</evidence>
<feature type="region of interest" description="Disordered" evidence="1">
    <location>
        <begin position="66"/>
        <end position="85"/>
    </location>
</feature>
<comment type="caution">
    <text evidence="3">The sequence shown here is derived from an EMBL/GenBank/DDBJ whole genome shotgun (WGS) entry which is preliminary data.</text>
</comment>
<dbReference type="OrthoDB" id="3538855at2"/>
<dbReference type="EMBL" id="CAIE01000028">
    <property type="protein sequence ID" value="CCH18848.1"/>
    <property type="molecule type" value="Genomic_DNA"/>
</dbReference>
<dbReference type="STRING" id="1150864.MILUP08_43760"/>
<dbReference type="AlphaFoldDB" id="I0L4V1"/>
<gene>
    <name evidence="3" type="ORF">MILUP08_43760</name>
</gene>
<name>I0L4V1_9ACTN</name>
<evidence type="ECO:0000256" key="1">
    <source>
        <dbReference type="SAM" id="MobiDB-lite"/>
    </source>
</evidence>
<proteinExistence type="predicted"/>
<keyword evidence="4" id="KW-1185">Reference proteome</keyword>
<feature type="compositionally biased region" description="Polar residues" evidence="1">
    <location>
        <begin position="68"/>
        <end position="77"/>
    </location>
</feature>
<accession>I0L4V1</accession>
<sequence>MNTVGSLSGTRVKLVVCTALTALAVGVGLPARVVLALALTSLAIPVAVALAGGGRAVRDLLLPLRRPASSSGLGHTSEQGERFVT</sequence>
<evidence type="ECO:0000256" key="2">
    <source>
        <dbReference type="SAM" id="Phobius"/>
    </source>
</evidence>
<reference evidence="4" key="1">
    <citation type="journal article" date="2012" name="J. Bacteriol.">
        <title>Genome Sequence of Micromonospora lupini Lupac 08, Isolated from Root Nodules of Lupinus angustifolius.</title>
        <authorList>
            <person name="Alonso-Vega P."/>
            <person name="Normand P."/>
            <person name="Bacigalupe R."/>
            <person name="Pujic P."/>
            <person name="Lajus A."/>
            <person name="Vallenet D."/>
            <person name="Carro L."/>
            <person name="Coll P."/>
            <person name="Trujillo M.E."/>
        </authorList>
    </citation>
    <scope>NUCLEOTIDE SEQUENCE [LARGE SCALE GENOMIC DNA]</scope>
    <source>
        <strain evidence="4">Lupac 08</strain>
    </source>
</reference>
<evidence type="ECO:0000313" key="3">
    <source>
        <dbReference type="EMBL" id="CCH18848.1"/>
    </source>
</evidence>
<feature type="transmembrane region" description="Helical" evidence="2">
    <location>
        <begin position="12"/>
        <end position="29"/>
    </location>
</feature>
<feature type="transmembrane region" description="Helical" evidence="2">
    <location>
        <begin position="35"/>
        <end position="57"/>
    </location>
</feature>
<dbReference type="RefSeq" id="WP_007460523.1">
    <property type="nucleotide sequence ID" value="NZ_HF570108.1"/>
</dbReference>
<keyword evidence="2" id="KW-1133">Transmembrane helix</keyword>
<keyword evidence="2" id="KW-0472">Membrane</keyword>
<protein>
    <submittedName>
        <fullName evidence="3">Uncharacterized protein</fullName>
    </submittedName>
</protein>
<organism evidence="3 4">
    <name type="scientific">Micromonospora lupini str. Lupac 08</name>
    <dbReference type="NCBI Taxonomy" id="1150864"/>
    <lineage>
        <taxon>Bacteria</taxon>
        <taxon>Bacillati</taxon>
        <taxon>Actinomycetota</taxon>
        <taxon>Actinomycetes</taxon>
        <taxon>Micromonosporales</taxon>
        <taxon>Micromonosporaceae</taxon>
        <taxon>Micromonospora</taxon>
    </lineage>
</organism>
<dbReference type="Proteomes" id="UP000003448">
    <property type="component" value="Unassembled WGS sequence"/>
</dbReference>